<keyword evidence="2" id="KW-0378">Hydrolase</keyword>
<dbReference type="EC" id="3.1.1.10" evidence="2"/>
<dbReference type="Gene3D" id="3.40.50.1820">
    <property type="entry name" value="alpha/beta hydrolase"/>
    <property type="match status" value="1"/>
</dbReference>
<name>A0A4U8VXR5_9NOCA</name>
<gene>
    <name evidence="2" type="ORF">NCTC10797_02008</name>
</gene>
<dbReference type="PRINTS" id="PR00111">
    <property type="entry name" value="ABHYDROLASE"/>
</dbReference>
<dbReference type="Pfam" id="PF12697">
    <property type="entry name" value="Abhydrolase_6"/>
    <property type="match status" value="1"/>
</dbReference>
<sequence length="272" mass="28964">MNEPISTRTRADTTIHGVRVVVDGDPEAPPVLLIHGSGATGSTWVPVVPSLATACRVIRIDLPGCGRSAPAPTYDVARQADRTASVLDELGVRRTAVVGHSSGGYVATALAERRPDLVDDLILLSTGPSLSALLPEPAIVRLLSAPPFGPLVWAIRTDSMIRRAVAATAAKPVTIPDEVLADLRRMTYRTLRAILAANTDYVAARSVPERLIDAGKPALVIFGDSDPRWDPASAREYEAVPGAEVEYLRGVGHIAMLEDPDALSRLILDRAH</sequence>
<reference evidence="2 3" key="1">
    <citation type="submission" date="2019-02" db="EMBL/GenBank/DDBJ databases">
        <authorList>
            <consortium name="Pathogen Informatics"/>
        </authorList>
    </citation>
    <scope>NUCLEOTIDE SEQUENCE [LARGE SCALE GENOMIC DNA]</scope>
    <source>
        <strain evidence="2 3">3012STDY6756504</strain>
    </source>
</reference>
<dbReference type="PANTHER" id="PTHR43798:SF33">
    <property type="entry name" value="HYDROLASE, PUTATIVE (AFU_ORTHOLOGUE AFUA_2G14860)-RELATED"/>
    <property type="match status" value="1"/>
</dbReference>
<dbReference type="Proteomes" id="UP000290439">
    <property type="component" value="Chromosome"/>
</dbReference>
<dbReference type="GO" id="GO:0016020">
    <property type="term" value="C:membrane"/>
    <property type="evidence" value="ECO:0007669"/>
    <property type="project" value="TreeGrafter"/>
</dbReference>
<dbReference type="PANTHER" id="PTHR43798">
    <property type="entry name" value="MONOACYLGLYCEROL LIPASE"/>
    <property type="match status" value="1"/>
</dbReference>
<protein>
    <submittedName>
        <fullName evidence="2">Tropinesterase</fullName>
        <ecNumber evidence="2">3.1.1.10</ecNumber>
    </submittedName>
</protein>
<dbReference type="EMBL" id="LR215973">
    <property type="protein sequence ID" value="VFA98242.1"/>
    <property type="molecule type" value="Genomic_DNA"/>
</dbReference>
<dbReference type="AlphaFoldDB" id="A0A4U8VXR5"/>
<proteinExistence type="predicted"/>
<dbReference type="InterPro" id="IPR029058">
    <property type="entry name" value="AB_hydrolase_fold"/>
</dbReference>
<dbReference type="InterPro" id="IPR000073">
    <property type="entry name" value="AB_hydrolase_1"/>
</dbReference>
<evidence type="ECO:0000259" key="1">
    <source>
        <dbReference type="Pfam" id="PF12697"/>
    </source>
</evidence>
<dbReference type="RefSeq" id="WP_130916910.1">
    <property type="nucleotide sequence ID" value="NZ_LR215973.1"/>
</dbReference>
<feature type="domain" description="AB hydrolase-1" evidence="1">
    <location>
        <begin position="31"/>
        <end position="264"/>
    </location>
</feature>
<accession>A0A4U8VXR5</accession>
<dbReference type="InterPro" id="IPR050266">
    <property type="entry name" value="AB_hydrolase_sf"/>
</dbReference>
<evidence type="ECO:0000313" key="2">
    <source>
        <dbReference type="EMBL" id="VFA98242.1"/>
    </source>
</evidence>
<evidence type="ECO:0000313" key="3">
    <source>
        <dbReference type="Proteomes" id="UP000290439"/>
    </source>
</evidence>
<dbReference type="GO" id="GO:0050357">
    <property type="term" value="F:tropinesterase activity"/>
    <property type="evidence" value="ECO:0007669"/>
    <property type="project" value="UniProtKB-EC"/>
</dbReference>
<organism evidence="2 3">
    <name type="scientific">Nocardia cyriacigeorgica</name>
    <dbReference type="NCBI Taxonomy" id="135487"/>
    <lineage>
        <taxon>Bacteria</taxon>
        <taxon>Bacillati</taxon>
        <taxon>Actinomycetota</taxon>
        <taxon>Actinomycetes</taxon>
        <taxon>Mycobacteriales</taxon>
        <taxon>Nocardiaceae</taxon>
        <taxon>Nocardia</taxon>
    </lineage>
</organism>
<dbReference type="SUPFAM" id="SSF53474">
    <property type="entry name" value="alpha/beta-Hydrolases"/>
    <property type="match status" value="1"/>
</dbReference>